<keyword evidence="2" id="KW-1185">Reference proteome</keyword>
<dbReference type="AlphaFoldDB" id="A0A1G9ACV1"/>
<gene>
    <name evidence="1" type="ORF">SAMN05216192_13615</name>
</gene>
<name>A0A1G9ACV1_9BACL</name>
<proteinExistence type="predicted"/>
<sequence>MNVHYLSNIIPASEDSSSFLMELVFAFAGRDEFLYLEYNLHESDPQYSNDIETFSGKYKQEWFRPKSVQEALEIEWSFLIEALVLTKNKDMDSWKFKLSVVESPETIELMVTENIEGDLQELLGTSLKPLLDQGVKVRTEEMYNDMIEAQYLKYGIHI</sequence>
<organism evidence="1 2">
    <name type="scientific">Paenibacillus typhae</name>
    <dbReference type="NCBI Taxonomy" id="1174501"/>
    <lineage>
        <taxon>Bacteria</taxon>
        <taxon>Bacillati</taxon>
        <taxon>Bacillota</taxon>
        <taxon>Bacilli</taxon>
        <taxon>Bacillales</taxon>
        <taxon>Paenibacillaceae</taxon>
        <taxon>Paenibacillus</taxon>
    </lineage>
</organism>
<dbReference type="OrthoDB" id="9824031at2"/>
<dbReference type="STRING" id="1174501.SAMN05216192_13615"/>
<protein>
    <submittedName>
        <fullName evidence="1">Uncharacterized protein</fullName>
    </submittedName>
</protein>
<dbReference type="EMBL" id="FNDX01000036">
    <property type="protein sequence ID" value="SDK25088.1"/>
    <property type="molecule type" value="Genomic_DNA"/>
</dbReference>
<reference evidence="2" key="1">
    <citation type="submission" date="2016-10" db="EMBL/GenBank/DDBJ databases">
        <authorList>
            <person name="Varghese N."/>
            <person name="Submissions S."/>
        </authorList>
    </citation>
    <scope>NUCLEOTIDE SEQUENCE [LARGE SCALE GENOMIC DNA]</scope>
    <source>
        <strain evidence="2">CGMCC 1.11012</strain>
    </source>
</reference>
<evidence type="ECO:0000313" key="1">
    <source>
        <dbReference type="EMBL" id="SDK25088.1"/>
    </source>
</evidence>
<evidence type="ECO:0000313" key="2">
    <source>
        <dbReference type="Proteomes" id="UP000199050"/>
    </source>
</evidence>
<dbReference type="Proteomes" id="UP000199050">
    <property type="component" value="Unassembled WGS sequence"/>
</dbReference>
<accession>A0A1G9ACV1</accession>
<dbReference type="RefSeq" id="WP_090717631.1">
    <property type="nucleotide sequence ID" value="NZ_CBCSKY010000038.1"/>
</dbReference>